<proteinExistence type="predicted"/>
<evidence type="ECO:0000313" key="3">
    <source>
        <dbReference type="Proteomes" id="UP000291591"/>
    </source>
</evidence>
<name>A0A4Q7UXK9_PSEST</name>
<evidence type="ECO:0000259" key="1">
    <source>
        <dbReference type="PROSITE" id="PS51658"/>
    </source>
</evidence>
<keyword evidence="3" id="KW-1185">Reference proteome</keyword>
<accession>A0A4Q7UXK9</accession>
<sequence length="179" mass="19579">MIETRVHAIGVDQQRSQPLVLLEETAPPGRLLPIWMAKDDATEVERARQGMSSPRPGTHALIGLLIEQFERRLTGVRITELRETVFHAELVLDDGTTVDSRASDALTLALHLDARIEVADEVFERAGVAKARIVGADDTSVENAEAGGAPAEPGVDVKEIEEFRRFLDEASPSDFDPDT</sequence>
<dbReference type="PROSITE" id="PS51658">
    <property type="entry name" value="BFN"/>
    <property type="match status" value="1"/>
</dbReference>
<dbReference type="AlphaFoldDB" id="A0A4Q7UXK9"/>
<gene>
    <name evidence="2" type="ORF">EV383_3660</name>
</gene>
<protein>
    <recommendedName>
        <fullName evidence="1">BFN domain-containing protein</fullName>
    </recommendedName>
</protein>
<dbReference type="RefSeq" id="WP_165438392.1">
    <property type="nucleotide sequence ID" value="NZ_SHKL01000001.1"/>
</dbReference>
<dbReference type="EMBL" id="SHKL01000001">
    <property type="protein sequence ID" value="RZT86762.1"/>
    <property type="molecule type" value="Genomic_DNA"/>
</dbReference>
<dbReference type="InterPro" id="IPR036104">
    <property type="entry name" value="BFN_sf"/>
</dbReference>
<dbReference type="Pfam" id="PF02577">
    <property type="entry name" value="BFN_dom"/>
    <property type="match status" value="1"/>
</dbReference>
<evidence type="ECO:0000313" key="2">
    <source>
        <dbReference type="EMBL" id="RZT86762.1"/>
    </source>
</evidence>
<reference evidence="2 3" key="1">
    <citation type="submission" date="2019-02" db="EMBL/GenBank/DDBJ databases">
        <title>Sequencing the genomes of 1000 actinobacteria strains.</title>
        <authorList>
            <person name="Klenk H.-P."/>
        </authorList>
    </citation>
    <scope>NUCLEOTIDE SEQUENCE [LARGE SCALE GENOMIC DNA]</scope>
    <source>
        <strain evidence="2 3">DSM 45779</strain>
    </source>
</reference>
<organism evidence="2 3">
    <name type="scientific">Pseudonocardia sediminis</name>
    <dbReference type="NCBI Taxonomy" id="1397368"/>
    <lineage>
        <taxon>Bacteria</taxon>
        <taxon>Bacillati</taxon>
        <taxon>Actinomycetota</taxon>
        <taxon>Actinomycetes</taxon>
        <taxon>Pseudonocardiales</taxon>
        <taxon>Pseudonocardiaceae</taxon>
        <taxon>Pseudonocardia</taxon>
    </lineage>
</organism>
<dbReference type="GO" id="GO:0004518">
    <property type="term" value="F:nuclease activity"/>
    <property type="evidence" value="ECO:0007669"/>
    <property type="project" value="InterPro"/>
</dbReference>
<dbReference type="InterPro" id="IPR003729">
    <property type="entry name" value="Bi_nuclease_dom"/>
</dbReference>
<dbReference type="Gene3D" id="3.10.690.10">
    <property type="entry name" value="Bifunctional nuclease domain"/>
    <property type="match status" value="1"/>
</dbReference>
<feature type="domain" description="BFN" evidence="1">
    <location>
        <begin position="1"/>
        <end position="130"/>
    </location>
</feature>
<dbReference type="SUPFAM" id="SSF103256">
    <property type="entry name" value="Hypothetical protein TM0160"/>
    <property type="match status" value="1"/>
</dbReference>
<dbReference type="Proteomes" id="UP000291591">
    <property type="component" value="Unassembled WGS sequence"/>
</dbReference>
<comment type="caution">
    <text evidence="2">The sequence shown here is derived from an EMBL/GenBank/DDBJ whole genome shotgun (WGS) entry which is preliminary data.</text>
</comment>